<dbReference type="AlphaFoldDB" id="Q01TQ0"/>
<dbReference type="EMBL" id="CP000473">
    <property type="protein sequence ID" value="ABJ86970.1"/>
    <property type="molecule type" value="Genomic_DNA"/>
</dbReference>
<dbReference type="InterPro" id="IPR003615">
    <property type="entry name" value="HNH_nuc"/>
</dbReference>
<gene>
    <name evidence="2" type="ordered locus">Acid_6035</name>
</gene>
<dbReference type="eggNOG" id="COG1403">
    <property type="taxonomic scope" value="Bacteria"/>
</dbReference>
<feature type="compositionally biased region" description="Low complexity" evidence="1">
    <location>
        <begin position="70"/>
        <end position="87"/>
    </location>
</feature>
<sequence length="174" mass="18766">MASGRGFGVSTVFAATLSYCPLCRHFARCHCGTVTRRRAICYHPHEAHPMFRLVLALLLVALAAPDADARARTSSTRTSASKARTATPKPRSAPRSSTKCASCARDSRGRIIRSTIAMHDFQRAQPCPSTHKTTGACPGYVIDHITPLKRGGADSPSNMQWQTTAAAKAKDEVE</sequence>
<feature type="region of interest" description="Disordered" evidence="1">
    <location>
        <begin position="70"/>
        <end position="104"/>
    </location>
</feature>
<dbReference type="Gene3D" id="1.10.30.50">
    <property type="match status" value="1"/>
</dbReference>
<accession>Q01TQ0</accession>
<dbReference type="InParanoid" id="Q01TQ0"/>
<proteinExistence type="predicted"/>
<dbReference type="HOGENOM" id="CLU_1539055_0_0_0"/>
<evidence type="ECO:0000256" key="1">
    <source>
        <dbReference type="SAM" id="MobiDB-lite"/>
    </source>
</evidence>
<organism evidence="2">
    <name type="scientific">Solibacter usitatus (strain Ellin6076)</name>
    <dbReference type="NCBI Taxonomy" id="234267"/>
    <lineage>
        <taxon>Bacteria</taxon>
        <taxon>Pseudomonadati</taxon>
        <taxon>Acidobacteriota</taxon>
        <taxon>Terriglobia</taxon>
        <taxon>Bryobacterales</taxon>
        <taxon>Solibacteraceae</taxon>
        <taxon>Candidatus Solibacter</taxon>
    </lineage>
</organism>
<name>Q01TQ0_SOLUE</name>
<evidence type="ECO:0008006" key="3">
    <source>
        <dbReference type="Google" id="ProtNLM"/>
    </source>
</evidence>
<dbReference type="CDD" id="cd00085">
    <property type="entry name" value="HNHc"/>
    <property type="match status" value="1"/>
</dbReference>
<feature type="region of interest" description="Disordered" evidence="1">
    <location>
        <begin position="151"/>
        <end position="174"/>
    </location>
</feature>
<dbReference type="KEGG" id="sus:Acid_6035"/>
<evidence type="ECO:0000313" key="2">
    <source>
        <dbReference type="EMBL" id="ABJ86970.1"/>
    </source>
</evidence>
<reference evidence="2" key="1">
    <citation type="submission" date="2006-10" db="EMBL/GenBank/DDBJ databases">
        <title>Complete sequence of Solibacter usitatus Ellin6076.</title>
        <authorList>
            <consortium name="US DOE Joint Genome Institute"/>
            <person name="Copeland A."/>
            <person name="Lucas S."/>
            <person name="Lapidus A."/>
            <person name="Barry K."/>
            <person name="Detter J.C."/>
            <person name="Glavina del Rio T."/>
            <person name="Hammon N."/>
            <person name="Israni S."/>
            <person name="Dalin E."/>
            <person name="Tice H."/>
            <person name="Pitluck S."/>
            <person name="Thompson L.S."/>
            <person name="Brettin T."/>
            <person name="Bruce D."/>
            <person name="Han C."/>
            <person name="Tapia R."/>
            <person name="Gilna P."/>
            <person name="Schmutz J."/>
            <person name="Larimer F."/>
            <person name="Land M."/>
            <person name="Hauser L."/>
            <person name="Kyrpides N."/>
            <person name="Mikhailova N."/>
            <person name="Janssen P.H."/>
            <person name="Kuske C.R."/>
            <person name="Richardson P."/>
        </authorList>
    </citation>
    <scope>NUCLEOTIDE SEQUENCE</scope>
    <source>
        <strain evidence="2">Ellin6076</strain>
    </source>
</reference>
<feature type="compositionally biased region" description="Polar residues" evidence="1">
    <location>
        <begin position="155"/>
        <end position="165"/>
    </location>
</feature>
<protein>
    <recommendedName>
        <fullName evidence="3">HNH endonuclease</fullName>
    </recommendedName>
</protein>